<gene>
    <name evidence="8" type="ORF">AMSG_11210</name>
</gene>
<dbReference type="OMA" id="EIQLIWD"/>
<dbReference type="Gene3D" id="1.20.920.10">
    <property type="entry name" value="Bromodomain-like"/>
    <property type="match status" value="1"/>
</dbReference>
<dbReference type="OrthoDB" id="21449at2759"/>
<dbReference type="InterPro" id="IPR018359">
    <property type="entry name" value="Bromodomain_CS"/>
</dbReference>
<keyword evidence="9" id="KW-1185">Reference proteome</keyword>
<organism evidence="8 9">
    <name type="scientific">Thecamonas trahens ATCC 50062</name>
    <dbReference type="NCBI Taxonomy" id="461836"/>
    <lineage>
        <taxon>Eukaryota</taxon>
        <taxon>Apusozoa</taxon>
        <taxon>Apusomonadida</taxon>
        <taxon>Apusomonadidae</taxon>
        <taxon>Thecamonas</taxon>
    </lineage>
</organism>
<feature type="region of interest" description="Disordered" evidence="5">
    <location>
        <begin position="114"/>
        <end position="136"/>
    </location>
</feature>
<dbReference type="PROSITE" id="PS00633">
    <property type="entry name" value="BROMODOMAIN_1"/>
    <property type="match status" value="1"/>
</dbReference>
<dbReference type="Gene3D" id="1.20.1270.220">
    <property type="match status" value="1"/>
</dbReference>
<dbReference type="GeneID" id="25569243"/>
<dbReference type="Pfam" id="PF00439">
    <property type="entry name" value="Bromodomain"/>
    <property type="match status" value="1"/>
</dbReference>
<keyword evidence="2 4" id="KW-0103">Bromodomain</keyword>
<protein>
    <recommendedName>
        <fullName evidence="10">Bromo domain-containing protein</fullName>
    </recommendedName>
</protein>
<feature type="domain" description="NET" evidence="7">
    <location>
        <begin position="121"/>
        <end position="198"/>
    </location>
</feature>
<dbReference type="InterPro" id="IPR036427">
    <property type="entry name" value="Bromodomain-like_sf"/>
</dbReference>
<dbReference type="Proteomes" id="UP000054408">
    <property type="component" value="Unassembled WGS sequence"/>
</dbReference>
<dbReference type="STRING" id="461836.A0A0L0DTW9"/>
<dbReference type="InterPro" id="IPR027353">
    <property type="entry name" value="NET_dom"/>
</dbReference>
<dbReference type="Pfam" id="PF17035">
    <property type="entry name" value="BET"/>
    <property type="match status" value="1"/>
</dbReference>
<dbReference type="InterPro" id="IPR038336">
    <property type="entry name" value="NET_sf"/>
</dbReference>
<dbReference type="eggNOG" id="KOG1474">
    <property type="taxonomic scope" value="Eukaryota"/>
</dbReference>
<evidence type="ECO:0000256" key="5">
    <source>
        <dbReference type="SAM" id="MobiDB-lite"/>
    </source>
</evidence>
<evidence type="ECO:0000259" key="7">
    <source>
        <dbReference type="PROSITE" id="PS51525"/>
    </source>
</evidence>
<keyword evidence="3" id="KW-0804">Transcription</keyword>
<dbReference type="PROSITE" id="PS51525">
    <property type="entry name" value="NET"/>
    <property type="match status" value="1"/>
</dbReference>
<dbReference type="PRINTS" id="PR00503">
    <property type="entry name" value="BROMODOMAIN"/>
</dbReference>
<dbReference type="EMBL" id="GL349504">
    <property type="protein sequence ID" value="KNC55779.1"/>
    <property type="molecule type" value="Genomic_DNA"/>
</dbReference>
<evidence type="ECO:0000256" key="4">
    <source>
        <dbReference type="PROSITE-ProRule" id="PRU00035"/>
    </source>
</evidence>
<dbReference type="PROSITE" id="PS50014">
    <property type="entry name" value="BROMODOMAIN_2"/>
    <property type="match status" value="1"/>
</dbReference>
<dbReference type="PANTHER" id="PTHR45926">
    <property type="entry name" value="OSJNBA0053K19.4 PROTEIN"/>
    <property type="match status" value="1"/>
</dbReference>
<accession>A0A0L0DTW9</accession>
<proteinExistence type="predicted"/>
<dbReference type="AlphaFoldDB" id="A0A0L0DTW9"/>
<evidence type="ECO:0000256" key="2">
    <source>
        <dbReference type="ARBA" id="ARBA00023117"/>
    </source>
</evidence>
<dbReference type="SMART" id="SM00297">
    <property type="entry name" value="BROMO"/>
    <property type="match status" value="1"/>
</dbReference>
<keyword evidence="1" id="KW-0805">Transcription regulation</keyword>
<evidence type="ECO:0000256" key="1">
    <source>
        <dbReference type="ARBA" id="ARBA00023015"/>
    </source>
</evidence>
<evidence type="ECO:0000256" key="3">
    <source>
        <dbReference type="ARBA" id="ARBA00023163"/>
    </source>
</evidence>
<feature type="compositionally biased region" description="Basic and acidic residues" evidence="5">
    <location>
        <begin position="122"/>
        <end position="136"/>
    </location>
</feature>
<feature type="domain" description="Bromo" evidence="6">
    <location>
        <begin position="24"/>
        <end position="96"/>
    </location>
</feature>
<sequence length="198" mass="22411">MASSTNMGGKDLDPACREILERLMSHPKAGPFLEPVDAEALGIPDYFTVVKHPMDLGTIRRKLELNRYQTEAEFAADVRQVFHNCRSYNQASSEIVAHCDELAESFEKDFAPLSASSKKRKRTEDANDKPMTRPEKRKLCQEISKMSGERLAGVVEIIQTRNIVPADSMEIEINIDELDIITLRELEQYVRDTNLAAK</sequence>
<evidence type="ECO:0008006" key="10">
    <source>
        <dbReference type="Google" id="ProtNLM"/>
    </source>
</evidence>
<evidence type="ECO:0000313" key="9">
    <source>
        <dbReference type="Proteomes" id="UP000054408"/>
    </source>
</evidence>
<dbReference type="RefSeq" id="XP_013752861.1">
    <property type="nucleotide sequence ID" value="XM_013897407.1"/>
</dbReference>
<evidence type="ECO:0000259" key="6">
    <source>
        <dbReference type="PROSITE" id="PS50014"/>
    </source>
</evidence>
<reference evidence="8 9" key="1">
    <citation type="submission" date="2010-05" db="EMBL/GenBank/DDBJ databases">
        <title>The Genome Sequence of Thecamonas trahens ATCC 50062.</title>
        <authorList>
            <consortium name="The Broad Institute Genome Sequencing Platform"/>
            <person name="Russ C."/>
            <person name="Cuomo C."/>
            <person name="Shea T."/>
            <person name="Young S.K."/>
            <person name="Zeng Q."/>
            <person name="Koehrsen M."/>
            <person name="Haas B."/>
            <person name="Borodovsky M."/>
            <person name="Guigo R."/>
            <person name="Alvarado L."/>
            <person name="Berlin A."/>
            <person name="Bochicchio J."/>
            <person name="Borenstein D."/>
            <person name="Chapman S."/>
            <person name="Chen Z."/>
            <person name="Freedman E."/>
            <person name="Gellesch M."/>
            <person name="Goldberg J."/>
            <person name="Griggs A."/>
            <person name="Gujja S."/>
            <person name="Heilman E."/>
            <person name="Heiman D."/>
            <person name="Hepburn T."/>
            <person name="Howarth C."/>
            <person name="Jen D."/>
            <person name="Larson L."/>
            <person name="Mehta T."/>
            <person name="Park D."/>
            <person name="Pearson M."/>
            <person name="Roberts A."/>
            <person name="Saif S."/>
            <person name="Shenoy N."/>
            <person name="Sisk P."/>
            <person name="Stolte C."/>
            <person name="Sykes S."/>
            <person name="Thomson T."/>
            <person name="Walk T."/>
            <person name="White J."/>
            <person name="Yandava C."/>
            <person name="Burger G."/>
            <person name="Gray M.W."/>
            <person name="Holland P.W.H."/>
            <person name="King N."/>
            <person name="Lang F.B.F."/>
            <person name="Roger A.J."/>
            <person name="Ruiz-Trillo I."/>
            <person name="Lander E."/>
            <person name="Nusbaum C."/>
        </authorList>
    </citation>
    <scope>NUCLEOTIDE SEQUENCE [LARGE SCALE GENOMIC DNA]</scope>
    <source>
        <strain evidence="8 9">ATCC 50062</strain>
    </source>
</reference>
<dbReference type="InterPro" id="IPR001487">
    <property type="entry name" value="Bromodomain"/>
</dbReference>
<name>A0A0L0DTW9_THETB</name>
<dbReference type="SUPFAM" id="SSF47370">
    <property type="entry name" value="Bromodomain"/>
    <property type="match status" value="1"/>
</dbReference>
<evidence type="ECO:0000313" key="8">
    <source>
        <dbReference type="EMBL" id="KNC55779.1"/>
    </source>
</evidence>